<feature type="compositionally biased region" description="Polar residues" evidence="2">
    <location>
        <begin position="65"/>
        <end position="78"/>
    </location>
</feature>
<reference evidence="3" key="1">
    <citation type="journal article" date="2022" name="DNA Res.">
        <title>Genome analysis of five recently described species of the CUG-Ser clade uncovers Candida theae as a new hybrid lineage with pathogenic potential in the Candida parapsilosis species complex.</title>
        <authorList>
            <person name="Mixao V."/>
            <person name="Del Olmo V."/>
            <person name="Hegedusova E."/>
            <person name="Saus E."/>
            <person name="Pryszcz L."/>
            <person name="Cillingova A."/>
            <person name="Nosek J."/>
            <person name="Gabaldon T."/>
        </authorList>
    </citation>
    <scope>NUCLEOTIDE SEQUENCE</scope>
    <source>
        <strain evidence="3">CBS 10844</strain>
    </source>
</reference>
<keyword evidence="1" id="KW-0175">Coiled coil</keyword>
<dbReference type="GeneID" id="73378028"/>
<evidence type="ECO:0000256" key="1">
    <source>
        <dbReference type="SAM" id="Coils"/>
    </source>
</evidence>
<proteinExistence type="predicted"/>
<sequence>MDTSEPSQEQDQRSGTPQPQSQPQQQQPRNSHLSFPRSSGKPSIPHARQHHHHQHHQHGCGSFRAQPQQPIRRSTQSIDEPKTPLTAIPTAAAPAVPTNAASAASAPAAASASAPAASSHGTFSNFQIPSDILKNLTPIIKSPPRDKTIHNTRRKTFVRNVQLRLNAQNNKVDKQIRRVKQEQMKLIQLQSEKLNNQLENARYRRREYLDSIREKAVKCISNRCQGSIKKEAENLLIFHLENSAGHHSDWKRVKRICQIMPCIVPFIRSLQNRAKEYIFIKHTKFIKQALFLTKFEEMSFGQVLTSLNSESSIKISLCYILQYLRITRNPYETRSFLYCFIMISDFKDCMENGPNHPGFNCNYSTFKSQNGNGGGGGGSDGDKISFFNNCVWVMLYKICNCMIEEFKVVVDLKCVTSKFNDFWKDFKFIFRIFKWNHLKGVKSLLYESISIADEQLSILQNNEEDDDQESLAFINQQRAKLNLELSLLNRYNVQNLKQFNELDKVVEFTNSMSRYIDDLYLQLPESTVPSFIQNKPNFICFDTRKFYIPEMFPVDKWRSYWITLYFHEYQNKRTFPKKLKSGYLGEVEPSTKRNLDYIALVDSILDIDTLDLSKVFEYLYDFYLEFSNSIHSLPHISNSIKDIYKIEKLISHYSDTNIGKLFQFDGKMDAQDPTHIKYHVITQWVKKCQFDKLDDFTIFENLYLVVSSDNFKNLRYSIFTQNPNLLFPNFYKVLMQMGLYNVSFDDEQQVKNIINASIKTRIKQLFTKKSYHIARAANFFNHVFNYMIIYQTTQPNELNSNFKLQFDTFSQRLNKLIDLNCLAVMYRAFTGVEMSRPTLQAAYASLDNLSDKHFIAYFKTHSSSIRSLLCKKWLDAMGKEDGISEVLDIFKHCFYYLQEAEMLSREISQFNSFLYLLYRPILNWIYEDIGMS</sequence>
<feature type="coiled-coil region" evidence="1">
    <location>
        <begin position="162"/>
        <end position="211"/>
    </location>
</feature>
<organism evidence="3 4">
    <name type="scientific">Candida oxycetoniae</name>
    <dbReference type="NCBI Taxonomy" id="497107"/>
    <lineage>
        <taxon>Eukaryota</taxon>
        <taxon>Fungi</taxon>
        <taxon>Dikarya</taxon>
        <taxon>Ascomycota</taxon>
        <taxon>Saccharomycotina</taxon>
        <taxon>Pichiomycetes</taxon>
        <taxon>Debaryomycetaceae</taxon>
        <taxon>Candida/Lodderomyces clade</taxon>
        <taxon>Candida</taxon>
    </lineage>
</organism>
<feature type="compositionally biased region" description="Basic residues" evidence="2">
    <location>
        <begin position="47"/>
        <end position="58"/>
    </location>
</feature>
<dbReference type="AlphaFoldDB" id="A0AAI9WZV3"/>
<protein>
    <submittedName>
        <fullName evidence="3">Uncharacterized protein</fullName>
    </submittedName>
</protein>
<name>A0AAI9WZV3_9ASCO</name>
<feature type="compositionally biased region" description="Polar residues" evidence="2">
    <location>
        <begin position="29"/>
        <end position="41"/>
    </location>
</feature>
<dbReference type="Proteomes" id="UP001202479">
    <property type="component" value="Unassembled WGS sequence"/>
</dbReference>
<feature type="compositionally biased region" description="Low complexity" evidence="2">
    <location>
        <begin position="17"/>
        <end position="28"/>
    </location>
</feature>
<evidence type="ECO:0000313" key="3">
    <source>
        <dbReference type="EMBL" id="KAI3406806.2"/>
    </source>
</evidence>
<gene>
    <name evidence="3" type="ORF">KGF56_000411</name>
</gene>
<evidence type="ECO:0000313" key="4">
    <source>
        <dbReference type="Proteomes" id="UP001202479"/>
    </source>
</evidence>
<dbReference type="RefSeq" id="XP_049182551.1">
    <property type="nucleotide sequence ID" value="XM_049325496.1"/>
</dbReference>
<accession>A0AAI9WZV3</accession>
<dbReference type="EMBL" id="JAHUZD010000021">
    <property type="protein sequence ID" value="KAI3406806.2"/>
    <property type="molecule type" value="Genomic_DNA"/>
</dbReference>
<feature type="region of interest" description="Disordered" evidence="2">
    <location>
        <begin position="1"/>
        <end position="82"/>
    </location>
</feature>
<feature type="compositionally biased region" description="Polar residues" evidence="2">
    <location>
        <begin position="1"/>
        <end position="16"/>
    </location>
</feature>
<comment type="caution">
    <text evidence="3">The sequence shown here is derived from an EMBL/GenBank/DDBJ whole genome shotgun (WGS) entry which is preliminary data.</text>
</comment>
<evidence type="ECO:0000256" key="2">
    <source>
        <dbReference type="SAM" id="MobiDB-lite"/>
    </source>
</evidence>
<keyword evidence="4" id="KW-1185">Reference proteome</keyword>